<reference evidence="1" key="1">
    <citation type="submission" date="2019-10" db="EMBL/GenBank/DDBJ databases">
        <title>Conservation and host-specific expression of non-tandemly repeated heterogenous ribosome RNA gene in arbuscular mycorrhizal fungi.</title>
        <authorList>
            <person name="Maeda T."/>
            <person name="Kobayashi Y."/>
            <person name="Nakagawa T."/>
            <person name="Ezawa T."/>
            <person name="Yamaguchi K."/>
            <person name="Bino T."/>
            <person name="Nishimoto Y."/>
            <person name="Shigenobu S."/>
            <person name="Kawaguchi M."/>
        </authorList>
    </citation>
    <scope>NUCLEOTIDE SEQUENCE</scope>
    <source>
        <strain evidence="1">HR1</strain>
    </source>
</reference>
<dbReference type="Proteomes" id="UP000615446">
    <property type="component" value="Unassembled WGS sequence"/>
</dbReference>
<sequence>MPSRLYINSNACGMGHNINSVGLPDTCTQYIMVTPSRTEVNRKVLTDVHIKVPTMEREYVKDILPGHVVHQQDHNIYPLIKFLLCTLVIAEQIRRIENFSKDSLINTTSLQCSSNFFQQHSNSNKAILAPLLTIPMGYGHLSVYNTPTVITEKITS</sequence>
<proteinExistence type="predicted"/>
<dbReference type="AlphaFoldDB" id="A0A8H3L882"/>
<comment type="caution">
    <text evidence="1">The sequence shown here is derived from an EMBL/GenBank/DDBJ whole genome shotgun (WGS) entry which is preliminary data.</text>
</comment>
<dbReference type="EMBL" id="BLAL01000058">
    <property type="protein sequence ID" value="GES81670.1"/>
    <property type="molecule type" value="Genomic_DNA"/>
</dbReference>
<evidence type="ECO:0000313" key="1">
    <source>
        <dbReference type="EMBL" id="GES81670.1"/>
    </source>
</evidence>
<name>A0A8H3L882_9GLOM</name>
<evidence type="ECO:0000313" key="2">
    <source>
        <dbReference type="Proteomes" id="UP000615446"/>
    </source>
</evidence>
<dbReference type="OrthoDB" id="2343940at2759"/>
<organism evidence="1 2">
    <name type="scientific">Rhizophagus clarus</name>
    <dbReference type="NCBI Taxonomy" id="94130"/>
    <lineage>
        <taxon>Eukaryota</taxon>
        <taxon>Fungi</taxon>
        <taxon>Fungi incertae sedis</taxon>
        <taxon>Mucoromycota</taxon>
        <taxon>Glomeromycotina</taxon>
        <taxon>Glomeromycetes</taxon>
        <taxon>Glomerales</taxon>
        <taxon>Glomeraceae</taxon>
        <taxon>Rhizophagus</taxon>
    </lineage>
</organism>
<accession>A0A8H3L882</accession>
<protein>
    <submittedName>
        <fullName evidence="1">Uncharacterized protein</fullName>
    </submittedName>
</protein>
<gene>
    <name evidence="1" type="ORF">RCL2_000891500</name>
</gene>